<dbReference type="RefSeq" id="WP_321551431.1">
    <property type="nucleotide sequence ID" value="NZ_JAXIVS010000022.1"/>
</dbReference>
<dbReference type="InterPro" id="IPR001509">
    <property type="entry name" value="Epimerase_deHydtase"/>
</dbReference>
<keyword evidence="3" id="KW-0520">NAD</keyword>
<dbReference type="SUPFAM" id="SSF51735">
    <property type="entry name" value="NAD(P)-binding Rossmann-fold domains"/>
    <property type="match status" value="1"/>
</dbReference>
<dbReference type="EMBL" id="JAXIVS010000022">
    <property type="protein sequence ID" value="MDY7232636.1"/>
    <property type="molecule type" value="Genomic_DNA"/>
</dbReference>
<dbReference type="Proteomes" id="UP001291309">
    <property type="component" value="Unassembled WGS sequence"/>
</dbReference>
<sequence length="331" mass="36287">MNGKRIVVLGGTGFLGSHLCERLLRDGAEEVISLDNGITGDESNVTRLSELGNILPVRHDITEPIRLLGPVDYVFNLASPASPINYSQLPIETLRVGALGTENGLRLAREKGAVFLQASTSEVYGDPLVHPQREDYWGNVNPIGPRACYDEAKRYGEALVMAYHRAHGVRTRIARIFNTYGPKMRLVDGRVVPAFIGQALRGEDFTVFGDGSQTRSFCYVRDLIDGLVRLALSDVLVPVNLGNPREMTILQLAEAVRTAAGGGGRIVFQPLPREDPKQRRPDISRARLLLGWEPQVSLEEGLAETLAYFRKVLGISAPAGYESTEQGPLLM</sequence>
<keyword evidence="2" id="KW-0210">Decarboxylase</keyword>
<evidence type="ECO:0000256" key="4">
    <source>
        <dbReference type="ARBA" id="ARBA00023239"/>
    </source>
</evidence>
<dbReference type="InterPro" id="IPR036291">
    <property type="entry name" value="NAD(P)-bd_dom_sf"/>
</dbReference>
<evidence type="ECO:0000256" key="3">
    <source>
        <dbReference type="ARBA" id="ARBA00023027"/>
    </source>
</evidence>
<reference evidence="6 7" key="1">
    <citation type="submission" date="2023-12" db="EMBL/GenBank/DDBJ databases">
        <title>the genome sequence of Hyalangium sp. s54d21.</title>
        <authorList>
            <person name="Zhang X."/>
        </authorList>
    </citation>
    <scope>NUCLEOTIDE SEQUENCE [LARGE SCALE GENOMIC DNA]</scope>
    <source>
        <strain evidence="7">s54d21</strain>
    </source>
</reference>
<evidence type="ECO:0000256" key="2">
    <source>
        <dbReference type="ARBA" id="ARBA00022793"/>
    </source>
</evidence>
<comment type="caution">
    <text evidence="6">The sequence shown here is derived from an EMBL/GenBank/DDBJ whole genome shotgun (WGS) entry which is preliminary data.</text>
</comment>
<feature type="domain" description="Rhodanese" evidence="5">
    <location>
        <begin position="2"/>
        <end position="50"/>
    </location>
</feature>
<accession>A0ABU5HHC5</accession>
<dbReference type="InterPro" id="IPR001763">
    <property type="entry name" value="Rhodanese-like_dom"/>
</dbReference>
<name>A0ABU5HHC5_9BACT</name>
<evidence type="ECO:0000313" key="6">
    <source>
        <dbReference type="EMBL" id="MDY7232636.1"/>
    </source>
</evidence>
<evidence type="ECO:0000313" key="7">
    <source>
        <dbReference type="Proteomes" id="UP001291309"/>
    </source>
</evidence>
<comment type="cofactor">
    <cofactor evidence="1">
        <name>NAD(+)</name>
        <dbReference type="ChEBI" id="CHEBI:57540"/>
    </cofactor>
</comment>
<gene>
    <name evidence="6" type="ORF">SYV04_39995</name>
</gene>
<evidence type="ECO:0000256" key="1">
    <source>
        <dbReference type="ARBA" id="ARBA00001911"/>
    </source>
</evidence>
<dbReference type="PANTHER" id="PTHR43078">
    <property type="entry name" value="UDP-GLUCURONIC ACID DECARBOXYLASE-RELATED"/>
    <property type="match status" value="1"/>
</dbReference>
<dbReference type="CDD" id="cd05230">
    <property type="entry name" value="UGD_SDR_e"/>
    <property type="match status" value="1"/>
</dbReference>
<dbReference type="InterPro" id="IPR044516">
    <property type="entry name" value="UXS-like"/>
</dbReference>
<proteinExistence type="predicted"/>
<protein>
    <submittedName>
        <fullName evidence="6">UDP-glucuronic acid decarboxylase family protein</fullName>
    </submittedName>
</protein>
<dbReference type="PANTHER" id="PTHR43078:SF6">
    <property type="entry name" value="UDP-GLUCURONIC ACID DECARBOXYLASE 1"/>
    <property type="match status" value="1"/>
</dbReference>
<keyword evidence="4" id="KW-0456">Lyase</keyword>
<keyword evidence="7" id="KW-1185">Reference proteome</keyword>
<dbReference type="Pfam" id="PF01370">
    <property type="entry name" value="Epimerase"/>
    <property type="match status" value="1"/>
</dbReference>
<organism evidence="6 7">
    <name type="scientific">Hyalangium rubrum</name>
    <dbReference type="NCBI Taxonomy" id="3103134"/>
    <lineage>
        <taxon>Bacteria</taxon>
        <taxon>Pseudomonadati</taxon>
        <taxon>Myxococcota</taxon>
        <taxon>Myxococcia</taxon>
        <taxon>Myxococcales</taxon>
        <taxon>Cystobacterineae</taxon>
        <taxon>Archangiaceae</taxon>
        <taxon>Hyalangium</taxon>
    </lineage>
</organism>
<evidence type="ECO:0000259" key="5">
    <source>
        <dbReference type="PROSITE" id="PS50206"/>
    </source>
</evidence>
<dbReference type="PROSITE" id="PS50206">
    <property type="entry name" value="RHODANESE_3"/>
    <property type="match status" value="1"/>
</dbReference>
<dbReference type="Gene3D" id="3.40.50.720">
    <property type="entry name" value="NAD(P)-binding Rossmann-like Domain"/>
    <property type="match status" value="1"/>
</dbReference>